<keyword evidence="1" id="KW-0732">Signal</keyword>
<dbReference type="RefSeq" id="WP_223229225.1">
    <property type="nucleotide sequence ID" value="NZ_CYPW01000017.1"/>
</dbReference>
<dbReference type="Proteomes" id="UP000054823">
    <property type="component" value="Unassembled WGS sequence"/>
</dbReference>
<feature type="signal peptide" evidence="1">
    <location>
        <begin position="1"/>
        <end position="19"/>
    </location>
</feature>
<proteinExistence type="predicted"/>
<evidence type="ECO:0000256" key="1">
    <source>
        <dbReference type="SAM" id="SignalP"/>
    </source>
</evidence>
<name>A0A0P1EPH9_9RHOB</name>
<feature type="chain" id="PRO_5006061831" evidence="1">
    <location>
        <begin position="20"/>
        <end position="167"/>
    </location>
</feature>
<dbReference type="AlphaFoldDB" id="A0A0P1EPH9"/>
<protein>
    <submittedName>
        <fullName evidence="2">Uncharacterized protein</fullName>
    </submittedName>
</protein>
<gene>
    <name evidence="2" type="ORF">SHM7688_01737</name>
</gene>
<keyword evidence="3" id="KW-1185">Reference proteome</keyword>
<evidence type="ECO:0000313" key="3">
    <source>
        <dbReference type="Proteomes" id="UP000054823"/>
    </source>
</evidence>
<evidence type="ECO:0000313" key="2">
    <source>
        <dbReference type="EMBL" id="CUH52291.1"/>
    </source>
</evidence>
<organism evidence="2 3">
    <name type="scientific">Shimia marina</name>
    <dbReference type="NCBI Taxonomy" id="321267"/>
    <lineage>
        <taxon>Bacteria</taxon>
        <taxon>Pseudomonadati</taxon>
        <taxon>Pseudomonadota</taxon>
        <taxon>Alphaproteobacteria</taxon>
        <taxon>Rhodobacterales</taxon>
        <taxon>Roseobacteraceae</taxon>
    </lineage>
</organism>
<accession>A0A0P1EPH9</accession>
<reference evidence="2 3" key="1">
    <citation type="submission" date="2015-09" db="EMBL/GenBank/DDBJ databases">
        <authorList>
            <consortium name="Swine Surveillance"/>
        </authorList>
    </citation>
    <scope>NUCLEOTIDE SEQUENCE [LARGE SCALE GENOMIC DNA]</scope>
    <source>
        <strain evidence="2 3">CECT 7688</strain>
    </source>
</reference>
<dbReference type="EMBL" id="CYPW01000017">
    <property type="protein sequence ID" value="CUH52291.1"/>
    <property type="molecule type" value="Genomic_DNA"/>
</dbReference>
<sequence length="167" mass="18305">MRSSRFLALSLSLSLGATAAMAEKFIGYGAIEGWNVYIDTEKNSCMVETKDDFDNVIQMGLTDDRGIAYIGVFTKEETNVRTGKKSGVALLIGDDIYVGEATGMRGNITKGYSGGYVLTDNPKVFEDISRSYTMTVFPEEEYAFTVDLSGTAKALDLARKCNQEQLQ</sequence>